<gene>
    <name evidence="5" type="ORF">NF685_04335</name>
</gene>
<reference evidence="5 6" key="1">
    <citation type="submission" date="2022-06" db="EMBL/GenBank/DDBJ databases">
        <title>Whole-genome of Asaia lannensis strain LMG 27011T.</title>
        <authorList>
            <person name="Sombolestani A."/>
        </authorList>
    </citation>
    <scope>NUCLEOTIDE SEQUENCE [LARGE SCALE GENOMIC DNA]</scope>
    <source>
        <strain evidence="5 6">NBRC 102526</strain>
    </source>
</reference>
<feature type="domain" description="HTH lacI-type" evidence="4">
    <location>
        <begin position="7"/>
        <end position="46"/>
    </location>
</feature>
<keyword evidence="3" id="KW-0804">Transcription</keyword>
<dbReference type="GO" id="GO:0003677">
    <property type="term" value="F:DNA binding"/>
    <property type="evidence" value="ECO:0007669"/>
    <property type="project" value="UniProtKB-KW"/>
</dbReference>
<sequence>MAFQHPMKDIARQAGVGLATVDRVLHDRPGVRAGTRRRVLQAIDELSRQTLELSLNGSRLVIDLVMEAPERFSSAVKSALEAQLPSLMPIALRVRFHLGETATGEEIAAIIARIRQRGSNGILLKAPDHPAVRAEILACVASRIPVITLVTDLPESGRLTYVGMDNHAAGGTAAWLTAGWMPAQTHKDKAVLVVISSYRFVGEEEREAGFRALLAQHASHLSIVSLGEGRGLDWQTYNLVEHALLAHPEIEGIYSIGGGNRAIARALRQCGRQPRIFIAHDLDHDNRGLLADHTLTAVLHHDLGADMLLACQLFIQANRLRPATLVAQPSPAQIITPMNMPHSNRHD</sequence>
<dbReference type="InterPro" id="IPR000843">
    <property type="entry name" value="HTH_LacI"/>
</dbReference>
<keyword evidence="1" id="KW-0805">Transcription regulation</keyword>
<dbReference type="CDD" id="cd06307">
    <property type="entry name" value="PBP1_sugar_binding"/>
    <property type="match status" value="1"/>
</dbReference>
<evidence type="ECO:0000313" key="6">
    <source>
        <dbReference type="Proteomes" id="UP001523401"/>
    </source>
</evidence>
<organism evidence="5 6">
    <name type="scientific">Asaia lannensis NBRC 102526</name>
    <dbReference type="NCBI Taxonomy" id="1307926"/>
    <lineage>
        <taxon>Bacteria</taxon>
        <taxon>Pseudomonadati</taxon>
        <taxon>Pseudomonadota</taxon>
        <taxon>Alphaproteobacteria</taxon>
        <taxon>Acetobacterales</taxon>
        <taxon>Acetobacteraceae</taxon>
        <taxon>Asaia</taxon>
    </lineage>
</organism>
<evidence type="ECO:0000313" key="5">
    <source>
        <dbReference type="EMBL" id="MCO6159259.1"/>
    </source>
</evidence>
<dbReference type="PANTHER" id="PTHR30146:SF152">
    <property type="entry name" value="TRANSCRIPTIONAL REGULATORY PROTEIN"/>
    <property type="match status" value="1"/>
</dbReference>
<evidence type="ECO:0000256" key="1">
    <source>
        <dbReference type="ARBA" id="ARBA00023015"/>
    </source>
</evidence>
<keyword evidence="2 5" id="KW-0238">DNA-binding</keyword>
<dbReference type="SUPFAM" id="SSF53822">
    <property type="entry name" value="Periplasmic binding protein-like I"/>
    <property type="match status" value="1"/>
</dbReference>
<keyword evidence="6" id="KW-1185">Reference proteome</keyword>
<dbReference type="InterPro" id="IPR025997">
    <property type="entry name" value="SBP_2_dom"/>
</dbReference>
<dbReference type="PANTHER" id="PTHR30146">
    <property type="entry name" value="LACI-RELATED TRANSCRIPTIONAL REPRESSOR"/>
    <property type="match status" value="1"/>
</dbReference>
<dbReference type="PROSITE" id="PS50932">
    <property type="entry name" value="HTH_LACI_2"/>
    <property type="match status" value="1"/>
</dbReference>
<dbReference type="EMBL" id="JAMXQU010000002">
    <property type="protein sequence ID" value="MCO6159259.1"/>
    <property type="molecule type" value="Genomic_DNA"/>
</dbReference>
<dbReference type="Pfam" id="PF13407">
    <property type="entry name" value="Peripla_BP_4"/>
    <property type="match status" value="1"/>
</dbReference>
<dbReference type="Gene3D" id="3.40.50.2300">
    <property type="match status" value="2"/>
</dbReference>
<evidence type="ECO:0000256" key="2">
    <source>
        <dbReference type="ARBA" id="ARBA00023125"/>
    </source>
</evidence>
<comment type="caution">
    <text evidence="5">The sequence shown here is derived from an EMBL/GenBank/DDBJ whole genome shotgun (WGS) entry which is preliminary data.</text>
</comment>
<dbReference type="SMART" id="SM00354">
    <property type="entry name" value="HTH_LACI"/>
    <property type="match status" value="1"/>
</dbReference>
<evidence type="ECO:0000256" key="3">
    <source>
        <dbReference type="ARBA" id="ARBA00023163"/>
    </source>
</evidence>
<proteinExistence type="predicted"/>
<dbReference type="InterPro" id="IPR028082">
    <property type="entry name" value="Peripla_BP_I"/>
</dbReference>
<evidence type="ECO:0000259" key="4">
    <source>
        <dbReference type="PROSITE" id="PS50932"/>
    </source>
</evidence>
<dbReference type="PROSITE" id="PS00356">
    <property type="entry name" value="HTH_LACI_1"/>
    <property type="match status" value="1"/>
</dbReference>
<dbReference type="Gene3D" id="1.10.260.40">
    <property type="entry name" value="lambda repressor-like DNA-binding domains"/>
    <property type="match status" value="1"/>
</dbReference>
<dbReference type="InterPro" id="IPR010982">
    <property type="entry name" value="Lambda_DNA-bd_dom_sf"/>
</dbReference>
<dbReference type="SUPFAM" id="SSF47413">
    <property type="entry name" value="lambda repressor-like DNA-binding domains"/>
    <property type="match status" value="1"/>
</dbReference>
<dbReference type="RefSeq" id="WP_252848726.1">
    <property type="nucleotide sequence ID" value="NZ_BAPW01000012.1"/>
</dbReference>
<accession>A0ABT1CEI0</accession>
<protein>
    <submittedName>
        <fullName evidence="5">LacI family DNA-binding transcriptional regulator</fullName>
    </submittedName>
</protein>
<name>A0ABT1CEI0_9PROT</name>
<dbReference type="Pfam" id="PF00356">
    <property type="entry name" value="LacI"/>
    <property type="match status" value="1"/>
</dbReference>
<dbReference type="CDD" id="cd01392">
    <property type="entry name" value="HTH_LacI"/>
    <property type="match status" value="1"/>
</dbReference>
<dbReference type="Proteomes" id="UP001523401">
    <property type="component" value="Unassembled WGS sequence"/>
</dbReference>